<evidence type="ECO:0000313" key="3">
    <source>
        <dbReference type="EMBL" id="MDR6804622.1"/>
    </source>
</evidence>
<sequence length="161" mass="18995">MLLKQSVKNHFRVSRLTWLPLIFFTFIWYYTGFDRDYLRVVGIFLLVMNISAILLHIQYTFKNWNQTIEIYDGHLYISSENSTKVLKTNEICQVALFMSATLDNSGAAMFLPRESYHYIKLTTDEGEDIIITCLMSTQLAEIRRLFKHATFLRYKGGPFWL</sequence>
<feature type="transmembrane region" description="Helical" evidence="1">
    <location>
        <begin position="12"/>
        <end position="31"/>
    </location>
</feature>
<keyword evidence="1" id="KW-0812">Transmembrane</keyword>
<dbReference type="Pfam" id="PF26566">
    <property type="entry name" value="PH_40"/>
    <property type="match status" value="1"/>
</dbReference>
<evidence type="ECO:0000259" key="2">
    <source>
        <dbReference type="Pfam" id="PF26566"/>
    </source>
</evidence>
<name>A0ABU1QU28_9BACT</name>
<comment type="caution">
    <text evidence="3">The sequence shown here is derived from an EMBL/GenBank/DDBJ whole genome shotgun (WGS) entry which is preliminary data.</text>
</comment>
<feature type="transmembrane region" description="Helical" evidence="1">
    <location>
        <begin position="37"/>
        <end position="57"/>
    </location>
</feature>
<organism evidence="3 4">
    <name type="scientific">Dyadobacter fermentans</name>
    <dbReference type="NCBI Taxonomy" id="94254"/>
    <lineage>
        <taxon>Bacteria</taxon>
        <taxon>Pseudomonadati</taxon>
        <taxon>Bacteroidota</taxon>
        <taxon>Cytophagia</taxon>
        <taxon>Cytophagales</taxon>
        <taxon>Spirosomataceae</taxon>
        <taxon>Dyadobacter</taxon>
    </lineage>
</organism>
<dbReference type="Proteomes" id="UP001264980">
    <property type="component" value="Unassembled WGS sequence"/>
</dbReference>
<accession>A0ABU1QU28</accession>
<keyword evidence="1" id="KW-1133">Transmembrane helix</keyword>
<protein>
    <recommendedName>
        <fullName evidence="2">PH domain-containing protein</fullName>
    </recommendedName>
</protein>
<gene>
    <name evidence="3" type="ORF">J2W84_001668</name>
</gene>
<keyword evidence="1" id="KW-0472">Membrane</keyword>
<proteinExistence type="predicted"/>
<evidence type="ECO:0000313" key="4">
    <source>
        <dbReference type="Proteomes" id="UP001264980"/>
    </source>
</evidence>
<feature type="domain" description="PH" evidence="2">
    <location>
        <begin position="13"/>
        <end position="136"/>
    </location>
</feature>
<keyword evidence="4" id="KW-1185">Reference proteome</keyword>
<reference evidence="3 4" key="1">
    <citation type="submission" date="2023-07" db="EMBL/GenBank/DDBJ databases">
        <title>Sorghum-associated microbial communities from plants grown in Nebraska, USA.</title>
        <authorList>
            <person name="Schachtman D."/>
        </authorList>
    </citation>
    <scope>NUCLEOTIDE SEQUENCE [LARGE SCALE GENOMIC DNA]</scope>
    <source>
        <strain evidence="3 4">BE57</strain>
    </source>
</reference>
<dbReference type="InterPro" id="IPR058916">
    <property type="entry name" value="PH_40"/>
</dbReference>
<evidence type="ECO:0000256" key="1">
    <source>
        <dbReference type="SAM" id="Phobius"/>
    </source>
</evidence>
<dbReference type="EMBL" id="JAVDTI010000002">
    <property type="protein sequence ID" value="MDR6804622.1"/>
    <property type="molecule type" value="Genomic_DNA"/>
</dbReference>